<evidence type="ECO:0000313" key="11">
    <source>
        <dbReference type="Proteomes" id="UP000651977"/>
    </source>
</evidence>
<comment type="caution">
    <text evidence="10">The sequence shown here is derived from an EMBL/GenBank/DDBJ whole genome shotgun (WGS) entry which is preliminary data.</text>
</comment>
<protein>
    <submittedName>
        <fullName evidence="10">Mechanosensitive ion channel protein MscS</fullName>
    </submittedName>
</protein>
<feature type="transmembrane region" description="Helical" evidence="7">
    <location>
        <begin position="20"/>
        <end position="42"/>
    </location>
</feature>
<dbReference type="Pfam" id="PF21082">
    <property type="entry name" value="MS_channel_3rd"/>
    <property type="match status" value="1"/>
</dbReference>
<evidence type="ECO:0000256" key="6">
    <source>
        <dbReference type="ARBA" id="ARBA00023136"/>
    </source>
</evidence>
<dbReference type="Proteomes" id="UP000651977">
    <property type="component" value="Unassembled WGS sequence"/>
</dbReference>
<feature type="transmembrane region" description="Helical" evidence="7">
    <location>
        <begin position="95"/>
        <end position="114"/>
    </location>
</feature>
<dbReference type="SUPFAM" id="SSF50182">
    <property type="entry name" value="Sm-like ribonucleoproteins"/>
    <property type="match status" value="1"/>
</dbReference>
<evidence type="ECO:0000256" key="2">
    <source>
        <dbReference type="ARBA" id="ARBA00008017"/>
    </source>
</evidence>
<dbReference type="InterPro" id="IPR011014">
    <property type="entry name" value="MscS_channel_TM-2"/>
</dbReference>
<dbReference type="InterPro" id="IPR011066">
    <property type="entry name" value="MscS_channel_C_sf"/>
</dbReference>
<dbReference type="InterPro" id="IPR023408">
    <property type="entry name" value="MscS_beta-dom_sf"/>
</dbReference>
<accession>A0ABQ1I354</accession>
<comment type="similarity">
    <text evidence="2">Belongs to the MscS (TC 1.A.23) family.</text>
</comment>
<dbReference type="InterPro" id="IPR006686">
    <property type="entry name" value="MscS_channel_CS"/>
</dbReference>
<evidence type="ECO:0000256" key="5">
    <source>
        <dbReference type="ARBA" id="ARBA00022989"/>
    </source>
</evidence>
<evidence type="ECO:0000313" key="10">
    <source>
        <dbReference type="EMBL" id="GGB11916.1"/>
    </source>
</evidence>
<feature type="domain" description="Mechanosensitive ion channel MscS" evidence="8">
    <location>
        <begin position="181"/>
        <end position="250"/>
    </location>
</feature>
<proteinExistence type="inferred from homology"/>
<feature type="transmembrane region" description="Helical" evidence="7">
    <location>
        <begin position="69"/>
        <end position="89"/>
    </location>
</feature>
<dbReference type="RefSeq" id="WP_055733835.1">
    <property type="nucleotide sequence ID" value="NZ_BMDY01000016.1"/>
</dbReference>
<dbReference type="PANTHER" id="PTHR43634">
    <property type="entry name" value="OW CONDUCTANCE MECHANOSENSITIVE CHANNEL"/>
    <property type="match status" value="1"/>
</dbReference>
<feature type="transmembrane region" description="Helical" evidence="7">
    <location>
        <begin position="173"/>
        <end position="194"/>
    </location>
</feature>
<dbReference type="SUPFAM" id="SSF82689">
    <property type="entry name" value="Mechanosensitive channel protein MscS (YggB), C-terminal domain"/>
    <property type="match status" value="1"/>
</dbReference>
<dbReference type="PROSITE" id="PS01246">
    <property type="entry name" value="UPF0003"/>
    <property type="match status" value="1"/>
</dbReference>
<keyword evidence="5 7" id="KW-1133">Transmembrane helix</keyword>
<evidence type="ECO:0000259" key="9">
    <source>
        <dbReference type="Pfam" id="PF21082"/>
    </source>
</evidence>
<dbReference type="Pfam" id="PF00924">
    <property type="entry name" value="MS_channel_2nd"/>
    <property type="match status" value="1"/>
</dbReference>
<feature type="transmembrane region" description="Helical" evidence="7">
    <location>
        <begin position="143"/>
        <end position="167"/>
    </location>
</feature>
<gene>
    <name evidence="10" type="ORF">GCM10007414_26770</name>
</gene>
<evidence type="ECO:0000256" key="1">
    <source>
        <dbReference type="ARBA" id="ARBA00004651"/>
    </source>
</evidence>
<dbReference type="InterPro" id="IPR006685">
    <property type="entry name" value="MscS_channel_2nd"/>
</dbReference>
<evidence type="ECO:0000259" key="8">
    <source>
        <dbReference type="Pfam" id="PF00924"/>
    </source>
</evidence>
<keyword evidence="3" id="KW-1003">Cell membrane</keyword>
<dbReference type="EMBL" id="BMDY01000016">
    <property type="protein sequence ID" value="GGB11916.1"/>
    <property type="molecule type" value="Genomic_DNA"/>
</dbReference>
<dbReference type="PANTHER" id="PTHR43634:SF2">
    <property type="entry name" value="LOW CONDUCTANCE MECHANOSENSITIVE CHANNEL YNAI"/>
    <property type="match status" value="1"/>
</dbReference>
<feature type="domain" description="Mechanosensitive ion channel MscS C-terminal" evidence="9">
    <location>
        <begin position="259"/>
        <end position="343"/>
    </location>
</feature>
<dbReference type="InterPro" id="IPR010920">
    <property type="entry name" value="LSM_dom_sf"/>
</dbReference>
<keyword evidence="6 7" id="KW-0472">Membrane</keyword>
<organism evidence="10 11">
    <name type="scientific">Agarivorans gilvus</name>
    <dbReference type="NCBI Taxonomy" id="680279"/>
    <lineage>
        <taxon>Bacteria</taxon>
        <taxon>Pseudomonadati</taxon>
        <taxon>Pseudomonadota</taxon>
        <taxon>Gammaproteobacteria</taxon>
        <taxon>Alteromonadales</taxon>
        <taxon>Alteromonadaceae</taxon>
        <taxon>Agarivorans</taxon>
    </lineage>
</organism>
<sequence>MFEEFALWLEQEQAQLSTSNWLFDVAAVLALTLIAFVMWRLLASRLSRLTEKTKTVWDDAIWYALWKPINWMIAVVGLSLVAVVFANTLDSDFKPFIPIIRQVMVVFLLAWAAMRFVRKAEQQFIEAGKDKTTVQAVAKLCRAAIIILFLLAVFQTLGFSISGVLAFGGMGGLIVGMAAKDLLANFFGALLVYFDKPFKVGDWIRSPDRSIEGTVENIGWRVTKIRTFDKRPLYVPNSIFSSIAVENPSRMSHRRIKETIGIRYDDADKMRQVVHEVEQMLRNHPEIDTSETLMVNFDSFNASSLDFFIYTFTKTTNWVHYHQVKQDVLAKVIDIVLANGAEFAFPTRTVHLSSPQAAAD</sequence>
<dbReference type="Gene3D" id="1.10.287.1260">
    <property type="match status" value="1"/>
</dbReference>
<reference evidence="11" key="1">
    <citation type="journal article" date="2019" name="Int. J. Syst. Evol. Microbiol.">
        <title>The Global Catalogue of Microorganisms (GCM) 10K type strain sequencing project: providing services to taxonomists for standard genome sequencing and annotation.</title>
        <authorList>
            <consortium name="The Broad Institute Genomics Platform"/>
            <consortium name="The Broad Institute Genome Sequencing Center for Infectious Disease"/>
            <person name="Wu L."/>
            <person name="Ma J."/>
        </authorList>
    </citation>
    <scope>NUCLEOTIDE SEQUENCE [LARGE SCALE GENOMIC DNA]</scope>
    <source>
        <strain evidence="11">CGMCC 1.10131</strain>
    </source>
</reference>
<dbReference type="InterPro" id="IPR049278">
    <property type="entry name" value="MS_channel_C"/>
</dbReference>
<name>A0ABQ1I354_9ALTE</name>
<evidence type="ECO:0000256" key="3">
    <source>
        <dbReference type="ARBA" id="ARBA00022475"/>
    </source>
</evidence>
<dbReference type="SUPFAM" id="SSF82861">
    <property type="entry name" value="Mechanosensitive channel protein MscS (YggB), transmembrane region"/>
    <property type="match status" value="1"/>
</dbReference>
<evidence type="ECO:0000256" key="7">
    <source>
        <dbReference type="SAM" id="Phobius"/>
    </source>
</evidence>
<dbReference type="Gene3D" id="2.30.30.60">
    <property type="match status" value="1"/>
</dbReference>
<dbReference type="Gene3D" id="3.30.70.100">
    <property type="match status" value="1"/>
</dbReference>
<dbReference type="InterPro" id="IPR045042">
    <property type="entry name" value="YnaI-like"/>
</dbReference>
<comment type="subcellular location">
    <subcellularLocation>
        <location evidence="1">Cell membrane</location>
        <topology evidence="1">Multi-pass membrane protein</topology>
    </subcellularLocation>
</comment>
<keyword evidence="11" id="KW-1185">Reference proteome</keyword>
<evidence type="ECO:0000256" key="4">
    <source>
        <dbReference type="ARBA" id="ARBA00022692"/>
    </source>
</evidence>
<keyword evidence="4 7" id="KW-0812">Transmembrane</keyword>